<dbReference type="EC" id="3.1.4.4" evidence="3"/>
<accession>A0A4R0IGX3</accession>
<keyword evidence="11" id="KW-1185">Reference proteome</keyword>
<comment type="caution">
    <text evidence="10">The sequence shown here is derived from an EMBL/GenBank/DDBJ whole genome shotgun (WGS) entry which is preliminary data.</text>
</comment>
<evidence type="ECO:0000256" key="2">
    <source>
        <dbReference type="ARBA" id="ARBA00008664"/>
    </source>
</evidence>
<evidence type="ECO:0000256" key="1">
    <source>
        <dbReference type="ARBA" id="ARBA00000798"/>
    </source>
</evidence>
<evidence type="ECO:0000313" key="10">
    <source>
        <dbReference type="EMBL" id="TCC30456.1"/>
    </source>
</evidence>
<dbReference type="EMBL" id="SJKA01000008">
    <property type="protein sequence ID" value="TCC30456.1"/>
    <property type="molecule type" value="Genomic_DNA"/>
</dbReference>
<dbReference type="OrthoDB" id="3740959at2"/>
<comment type="catalytic activity">
    <reaction evidence="1">
        <text>a 1,2-diacyl-sn-glycero-3-phosphocholine + H2O = a 1,2-diacyl-sn-glycero-3-phosphate + choline + H(+)</text>
        <dbReference type="Rhea" id="RHEA:14445"/>
        <dbReference type="ChEBI" id="CHEBI:15354"/>
        <dbReference type="ChEBI" id="CHEBI:15377"/>
        <dbReference type="ChEBI" id="CHEBI:15378"/>
        <dbReference type="ChEBI" id="CHEBI:57643"/>
        <dbReference type="ChEBI" id="CHEBI:58608"/>
        <dbReference type="EC" id="3.1.4.4"/>
    </reaction>
</comment>
<dbReference type="GO" id="GO:0006793">
    <property type="term" value="P:phosphorus metabolic process"/>
    <property type="evidence" value="ECO:0007669"/>
    <property type="project" value="UniProtKB-ARBA"/>
</dbReference>
<dbReference type="PANTHER" id="PTHR43856">
    <property type="entry name" value="CARDIOLIPIN HYDROLASE"/>
    <property type="match status" value="1"/>
</dbReference>
<protein>
    <recommendedName>
        <fullName evidence="3">phospholipase D</fullName>
        <ecNumber evidence="3">3.1.4.4</ecNumber>
    </recommendedName>
</protein>
<dbReference type="InterPro" id="IPR001736">
    <property type="entry name" value="PLipase_D/transphosphatidylase"/>
</dbReference>
<evidence type="ECO:0000313" key="11">
    <source>
        <dbReference type="Proteomes" id="UP000292695"/>
    </source>
</evidence>
<dbReference type="Gene3D" id="3.30.870.10">
    <property type="entry name" value="Endonuclease Chain A"/>
    <property type="match status" value="2"/>
</dbReference>
<feature type="transmembrane region" description="Helical" evidence="8">
    <location>
        <begin position="91"/>
        <end position="118"/>
    </location>
</feature>
<dbReference type="InterPro" id="IPR051406">
    <property type="entry name" value="PLD_domain"/>
</dbReference>
<name>A0A4R0IGX3_9ACTN</name>
<keyword evidence="8" id="KW-0472">Membrane</keyword>
<reference evidence="10 11" key="1">
    <citation type="submission" date="2019-02" db="EMBL/GenBank/DDBJ databases">
        <title>Kribbella capetownensis sp. nov. and Kribbella speibonae sp. nov., isolated from soil.</title>
        <authorList>
            <person name="Curtis S.M."/>
            <person name="Norton I."/>
            <person name="Everest G.J."/>
            <person name="Meyers P.R."/>
        </authorList>
    </citation>
    <scope>NUCLEOTIDE SEQUENCE [LARGE SCALE GENOMIC DNA]</scope>
    <source>
        <strain evidence="10 11">DSM 27082</strain>
    </source>
</reference>
<keyword evidence="4" id="KW-0378">Hydrolase</keyword>
<feature type="region of interest" description="Disordered" evidence="7">
    <location>
        <begin position="147"/>
        <end position="181"/>
    </location>
</feature>
<dbReference type="GO" id="GO:0004630">
    <property type="term" value="F:phospholipase D activity"/>
    <property type="evidence" value="ECO:0007669"/>
    <property type="project" value="UniProtKB-EC"/>
</dbReference>
<gene>
    <name evidence="10" type="ORF">E0H50_23900</name>
</gene>
<evidence type="ECO:0000256" key="4">
    <source>
        <dbReference type="ARBA" id="ARBA00022801"/>
    </source>
</evidence>
<dbReference type="GO" id="GO:0016891">
    <property type="term" value="F:RNA endonuclease activity producing 5'-phosphomonoesters, hydrolytic mechanism"/>
    <property type="evidence" value="ECO:0007669"/>
    <property type="project" value="TreeGrafter"/>
</dbReference>
<keyword evidence="5" id="KW-0442">Lipid degradation</keyword>
<evidence type="ECO:0000256" key="7">
    <source>
        <dbReference type="SAM" id="MobiDB-lite"/>
    </source>
</evidence>
<sequence length="655" mass="71176">MSVIPSSLFDEPAEEALALVRLHFSVRADAVVPVARFVLAVAVHFELRDVVPGADAESIALVAPPGARVELHGRVAVVDQRLRLVVPLLDLTLGVAVVTVFPGIVLGAVGLVAVLLGVQIDVVVAARQTVGGRPAVLLPRGLGSCLHRRPHRGRADTAHHQHGGRRRDQHPSRAHHNSSSWMVDATTLGRVAMRALSRRDNRRITGVLTVAGMKLLKGLVIAATAGALVYGGGGQTASAEDPGKDDDAPDSPTVFVENNPDGTEKGVPAEYQQYRIRDYLTNLIEGAQENSDITIASYRFNDQKVANALVQKIEDDHVKVRVIVDAEDTDKQPYKDVEKAIKKFGDGKTSWIKDCGNGADSDKNKKTSCMGDHIMHNKFYLFSSTGGKSNVVVQTSSNLNKSSGPYMWNTAFTAMGDDGKWLYDKYQTYFTDLKNAGAGNADYYSYFNNMHAPTENKKYKLYVSPRPESDENVTFANILKNVECGGNKTGGTSDNEHRTIVRVAAAQIAKGGGAAVAAELFTLDNKGCYVDVVGTEVSQAADGPLRGGMLRAPTGKYHGPEVREFSEHQCGTHEKNILIDGNYNGDGDQKVVFTGSHNLNKKSPFHNDDIILRITDAGVHDKFKEHFFKIRAAAAITWQTSKYETTDPDDLEFNC</sequence>
<dbReference type="GO" id="GO:0016042">
    <property type="term" value="P:lipid catabolic process"/>
    <property type="evidence" value="ECO:0007669"/>
    <property type="project" value="UniProtKB-KW"/>
</dbReference>
<organism evidence="10 11">
    <name type="scientific">Kribbella sindirgiensis</name>
    <dbReference type="NCBI Taxonomy" id="1124744"/>
    <lineage>
        <taxon>Bacteria</taxon>
        <taxon>Bacillati</taxon>
        <taxon>Actinomycetota</taxon>
        <taxon>Actinomycetes</taxon>
        <taxon>Propionibacteriales</taxon>
        <taxon>Kribbellaceae</taxon>
        <taxon>Kribbella</taxon>
    </lineage>
</organism>
<evidence type="ECO:0000259" key="9">
    <source>
        <dbReference type="PROSITE" id="PS50035"/>
    </source>
</evidence>
<evidence type="ECO:0000256" key="8">
    <source>
        <dbReference type="SAM" id="Phobius"/>
    </source>
</evidence>
<feature type="domain" description="PLD phosphodiesterase" evidence="9">
    <location>
        <begin position="573"/>
        <end position="603"/>
    </location>
</feature>
<dbReference type="SUPFAM" id="SSF56024">
    <property type="entry name" value="Phospholipase D/nuclease"/>
    <property type="match status" value="2"/>
</dbReference>
<feature type="compositionally biased region" description="Basic residues" evidence="7">
    <location>
        <begin position="160"/>
        <end position="176"/>
    </location>
</feature>
<evidence type="ECO:0000256" key="3">
    <source>
        <dbReference type="ARBA" id="ARBA00012027"/>
    </source>
</evidence>
<proteinExistence type="inferred from homology"/>
<dbReference type="InterPro" id="IPR025202">
    <property type="entry name" value="PLD-like_dom"/>
</dbReference>
<dbReference type="AlphaFoldDB" id="A0A4R0IGX3"/>
<keyword evidence="8" id="KW-1133">Transmembrane helix</keyword>
<evidence type="ECO:0000256" key="6">
    <source>
        <dbReference type="ARBA" id="ARBA00023098"/>
    </source>
</evidence>
<keyword evidence="8" id="KW-0812">Transmembrane</keyword>
<dbReference type="Proteomes" id="UP000292695">
    <property type="component" value="Unassembled WGS sequence"/>
</dbReference>
<feature type="region of interest" description="Disordered" evidence="7">
    <location>
        <begin position="233"/>
        <end position="266"/>
    </location>
</feature>
<dbReference type="Pfam" id="PF13091">
    <property type="entry name" value="PLDc_2"/>
    <property type="match status" value="2"/>
</dbReference>
<keyword evidence="6" id="KW-0443">Lipid metabolism</keyword>
<dbReference type="PROSITE" id="PS50035">
    <property type="entry name" value="PLD"/>
    <property type="match status" value="1"/>
</dbReference>
<comment type="similarity">
    <text evidence="2">Belongs to the phospholipase D family.</text>
</comment>
<dbReference type="PANTHER" id="PTHR43856:SF1">
    <property type="entry name" value="MITOCHONDRIAL CARDIOLIPIN HYDROLASE"/>
    <property type="match status" value="1"/>
</dbReference>
<evidence type="ECO:0000256" key="5">
    <source>
        <dbReference type="ARBA" id="ARBA00022963"/>
    </source>
</evidence>